<dbReference type="EMBL" id="LR026963">
    <property type="protein sequence ID" value="VBB69721.1"/>
    <property type="molecule type" value="Genomic_DNA"/>
</dbReference>
<reference evidence="1" key="1">
    <citation type="submission" date="2018-10" db="EMBL/GenBank/DDBJ databases">
        <authorList>
            <person name="Gruber-Vodicka H."/>
            <person name="Jaeckle O."/>
        </authorList>
    </citation>
    <scope>NUCLEOTIDE SEQUENCE</scope>
</reference>
<organism evidence="1">
    <name type="scientific">invertebrate metagenome</name>
    <dbReference type="NCBI Taxonomy" id="1711999"/>
    <lineage>
        <taxon>unclassified sequences</taxon>
        <taxon>metagenomes</taxon>
        <taxon>organismal metagenomes</taxon>
    </lineage>
</organism>
<evidence type="ECO:0008006" key="2">
    <source>
        <dbReference type="Google" id="ProtNLM"/>
    </source>
</evidence>
<proteinExistence type="predicted"/>
<evidence type="ECO:0000313" key="1">
    <source>
        <dbReference type="EMBL" id="VBB69721.1"/>
    </source>
</evidence>
<dbReference type="AlphaFoldDB" id="A0A484H803"/>
<gene>
    <name evidence="1" type="ORF">RIEGSTA812A_PEG_1194</name>
</gene>
<name>A0A484H803_9ZZZZ</name>
<protein>
    <recommendedName>
        <fullName evidence="2">C2H2-type domain-containing protein</fullName>
    </recommendedName>
</protein>
<sequence>MNVGDDSNKKFLKTTCYPSHSCRWETVHRLSLWLHLRVHITEASI</sequence>
<accession>A0A484H803</accession>